<name>X1H3Q5_9ZZZZ</name>
<sequence length="155" mass="17650">MIRKSIMHTMDCTFVVRVPGPDGFTYPMGTGFFVSGEGHFITASHVIEGVNDFSKVRFQQPGGEHVLNISVIEKWEHLDIALLKADLDLNQQRFKNAHNKFLNGRNEFPYLEIDFEHQIEGTPIYTYGFPLSKVSGNERIKFDIFCPRVISAIVS</sequence>
<dbReference type="InterPro" id="IPR043504">
    <property type="entry name" value="Peptidase_S1_PA_chymotrypsin"/>
</dbReference>
<organism evidence="1">
    <name type="scientific">marine sediment metagenome</name>
    <dbReference type="NCBI Taxonomy" id="412755"/>
    <lineage>
        <taxon>unclassified sequences</taxon>
        <taxon>metagenomes</taxon>
        <taxon>ecological metagenomes</taxon>
    </lineage>
</organism>
<dbReference type="EMBL" id="BARU01016716">
    <property type="protein sequence ID" value="GAH51735.1"/>
    <property type="molecule type" value="Genomic_DNA"/>
</dbReference>
<reference evidence="1" key="1">
    <citation type="journal article" date="2014" name="Front. Microbiol.">
        <title>High frequency of phylogenetically diverse reductive dehalogenase-homologous genes in deep subseafloor sedimentary metagenomes.</title>
        <authorList>
            <person name="Kawai M."/>
            <person name="Futagami T."/>
            <person name="Toyoda A."/>
            <person name="Takaki Y."/>
            <person name="Nishi S."/>
            <person name="Hori S."/>
            <person name="Arai W."/>
            <person name="Tsubouchi T."/>
            <person name="Morono Y."/>
            <person name="Uchiyama I."/>
            <person name="Ito T."/>
            <person name="Fujiyama A."/>
            <person name="Inagaki F."/>
            <person name="Takami H."/>
        </authorList>
    </citation>
    <scope>NUCLEOTIDE SEQUENCE</scope>
    <source>
        <strain evidence="1">Expedition CK06-06</strain>
    </source>
</reference>
<dbReference type="InterPro" id="IPR009003">
    <property type="entry name" value="Peptidase_S1_PA"/>
</dbReference>
<protein>
    <recommendedName>
        <fullName evidence="2">Peptidase S1 domain-containing protein</fullName>
    </recommendedName>
</protein>
<dbReference type="SUPFAM" id="SSF50494">
    <property type="entry name" value="Trypsin-like serine proteases"/>
    <property type="match status" value="1"/>
</dbReference>
<comment type="caution">
    <text evidence="1">The sequence shown here is derived from an EMBL/GenBank/DDBJ whole genome shotgun (WGS) entry which is preliminary data.</text>
</comment>
<accession>X1H3Q5</accession>
<proteinExistence type="predicted"/>
<gene>
    <name evidence="1" type="ORF">S03H2_27773</name>
</gene>
<evidence type="ECO:0000313" key="1">
    <source>
        <dbReference type="EMBL" id="GAH51735.1"/>
    </source>
</evidence>
<evidence type="ECO:0008006" key="2">
    <source>
        <dbReference type="Google" id="ProtNLM"/>
    </source>
</evidence>
<dbReference type="AlphaFoldDB" id="X1H3Q5"/>
<dbReference type="Pfam" id="PF13365">
    <property type="entry name" value="Trypsin_2"/>
    <property type="match status" value="1"/>
</dbReference>
<dbReference type="Gene3D" id="2.40.10.10">
    <property type="entry name" value="Trypsin-like serine proteases"/>
    <property type="match status" value="1"/>
</dbReference>